<feature type="region of interest" description="Disordered" evidence="1">
    <location>
        <begin position="264"/>
        <end position="285"/>
    </location>
</feature>
<proteinExistence type="predicted"/>
<reference evidence="2 3" key="1">
    <citation type="submission" date="2020-06" db="EMBL/GenBank/DDBJ databases">
        <authorList>
            <person name="Li R."/>
            <person name="Bekaert M."/>
        </authorList>
    </citation>
    <scope>NUCLEOTIDE SEQUENCE [LARGE SCALE GENOMIC DNA]</scope>
    <source>
        <strain evidence="3">wild</strain>
    </source>
</reference>
<evidence type="ECO:0000256" key="1">
    <source>
        <dbReference type="SAM" id="MobiDB-lite"/>
    </source>
</evidence>
<keyword evidence="3" id="KW-1185">Reference proteome</keyword>
<evidence type="ECO:0000313" key="2">
    <source>
        <dbReference type="EMBL" id="CAC5420810.1"/>
    </source>
</evidence>
<sequence length="285" mass="31540">MTDSSVTESITQSTFSTIDMSKGKQINISSGQSLTHSKDKTSHRTTGTIKTDTIAQSPLFTLDMSKATQTHYSSGQSFTSLWNKTSTTESSISTIFTSAAHKTVRKTGFTNDQRNNGDKSTSIGQSKGIFKGTNKYVKEDTNEANFSNTIYQDSYNTDRTSAMPTSNQTYGLGGASISVYAVVNKLKKLENTAETYTDAAYGEYDHLHDIQNRRNCPQEKLYYSHGALRNEEDQTYDSSDFGNGKFNEGNALYDHSFSVVEGDYMSNENHDSHNSNNADIYDKAS</sequence>
<dbReference type="EMBL" id="CACVKT020009172">
    <property type="protein sequence ID" value="CAC5420810.1"/>
    <property type="molecule type" value="Genomic_DNA"/>
</dbReference>
<accession>A0A6J8EJU1</accession>
<evidence type="ECO:0000313" key="3">
    <source>
        <dbReference type="Proteomes" id="UP000507470"/>
    </source>
</evidence>
<dbReference type="Proteomes" id="UP000507470">
    <property type="component" value="Unassembled WGS sequence"/>
</dbReference>
<protein>
    <submittedName>
        <fullName evidence="2">Uncharacterized protein</fullName>
    </submittedName>
</protein>
<organism evidence="2 3">
    <name type="scientific">Mytilus coruscus</name>
    <name type="common">Sea mussel</name>
    <dbReference type="NCBI Taxonomy" id="42192"/>
    <lineage>
        <taxon>Eukaryota</taxon>
        <taxon>Metazoa</taxon>
        <taxon>Spiralia</taxon>
        <taxon>Lophotrochozoa</taxon>
        <taxon>Mollusca</taxon>
        <taxon>Bivalvia</taxon>
        <taxon>Autobranchia</taxon>
        <taxon>Pteriomorphia</taxon>
        <taxon>Mytilida</taxon>
        <taxon>Mytiloidea</taxon>
        <taxon>Mytilidae</taxon>
        <taxon>Mytilinae</taxon>
        <taxon>Mytilus</taxon>
    </lineage>
</organism>
<gene>
    <name evidence="2" type="ORF">MCOR_52998</name>
</gene>
<name>A0A6J8EJU1_MYTCO</name>
<dbReference type="AlphaFoldDB" id="A0A6J8EJU1"/>
<dbReference type="OrthoDB" id="6180868at2759"/>